<dbReference type="CDD" id="cd02440">
    <property type="entry name" value="AdoMet_MTases"/>
    <property type="match status" value="1"/>
</dbReference>
<dbReference type="Pfam" id="PF08242">
    <property type="entry name" value="Methyltransf_12"/>
    <property type="match status" value="1"/>
</dbReference>
<dbReference type="Proteomes" id="UP000002402">
    <property type="component" value="Chromosome"/>
</dbReference>
<evidence type="ECO:0000313" key="3">
    <source>
        <dbReference type="EMBL" id="ABF89649.1"/>
    </source>
</evidence>
<feature type="region of interest" description="Disordered" evidence="1">
    <location>
        <begin position="51"/>
        <end position="83"/>
    </location>
</feature>
<evidence type="ECO:0000256" key="1">
    <source>
        <dbReference type="SAM" id="MobiDB-lite"/>
    </source>
</evidence>
<dbReference type="EMBL" id="CP000113">
    <property type="protein sequence ID" value="ABF89649.1"/>
    <property type="molecule type" value="Genomic_DNA"/>
</dbReference>
<protein>
    <recommendedName>
        <fullName evidence="2">Methyltransferase type 12 domain-containing protein</fullName>
    </recommendedName>
</protein>
<dbReference type="EnsemblBacteria" id="ABF89649">
    <property type="protein sequence ID" value="ABF89649"/>
    <property type="gene ID" value="MXAN_0512"/>
</dbReference>
<gene>
    <name evidence="3" type="ordered locus">MXAN_0512</name>
</gene>
<reference evidence="3 4" key="1">
    <citation type="journal article" date="2006" name="Proc. Natl. Acad. Sci. U.S.A.">
        <title>Evolution of sensory complexity recorded in a myxobacterial genome.</title>
        <authorList>
            <person name="Goldman B.S."/>
            <person name="Nierman W.C."/>
            <person name="Kaiser D."/>
            <person name="Slater S.C."/>
            <person name="Durkin A.S."/>
            <person name="Eisen J.A."/>
            <person name="Ronning C.M."/>
            <person name="Barbazuk W.B."/>
            <person name="Blanchard M."/>
            <person name="Field C."/>
            <person name="Halling C."/>
            <person name="Hinkle G."/>
            <person name="Iartchuk O."/>
            <person name="Kim H.S."/>
            <person name="Mackenzie C."/>
            <person name="Madupu R."/>
            <person name="Miller N."/>
            <person name="Shvartsbeyn A."/>
            <person name="Sullivan S.A."/>
            <person name="Vaudin M."/>
            <person name="Wiegand R."/>
            <person name="Kaplan H.B."/>
        </authorList>
    </citation>
    <scope>NUCLEOTIDE SEQUENCE [LARGE SCALE GENOMIC DNA]</scope>
    <source>
        <strain evidence="4">DK1622</strain>
    </source>
</reference>
<dbReference type="AlphaFoldDB" id="Q1DEZ2"/>
<name>Q1DEZ2_MYXXD</name>
<dbReference type="Gene3D" id="3.40.50.150">
    <property type="entry name" value="Vaccinia Virus protein VP39"/>
    <property type="match status" value="1"/>
</dbReference>
<organism evidence="3 4">
    <name type="scientific">Myxococcus xanthus (strain DK1622)</name>
    <dbReference type="NCBI Taxonomy" id="246197"/>
    <lineage>
        <taxon>Bacteria</taxon>
        <taxon>Pseudomonadati</taxon>
        <taxon>Myxococcota</taxon>
        <taxon>Myxococcia</taxon>
        <taxon>Myxococcales</taxon>
        <taxon>Cystobacterineae</taxon>
        <taxon>Myxococcaceae</taxon>
        <taxon>Myxococcus</taxon>
    </lineage>
</organism>
<dbReference type="SUPFAM" id="SSF53335">
    <property type="entry name" value="S-adenosyl-L-methionine-dependent methyltransferases"/>
    <property type="match status" value="1"/>
</dbReference>
<accession>Q1DEZ2</accession>
<proteinExistence type="predicted"/>
<keyword evidence="4" id="KW-1185">Reference proteome</keyword>
<feature type="compositionally biased region" description="Basic and acidic residues" evidence="1">
    <location>
        <begin position="55"/>
        <end position="64"/>
    </location>
</feature>
<dbReference type="PANTHER" id="PTHR43861">
    <property type="entry name" value="TRANS-ACONITATE 2-METHYLTRANSFERASE-RELATED"/>
    <property type="match status" value="1"/>
</dbReference>
<sequence>MSQHGGAILEGAPVAPPPPKRSPGMTFFRAHATPRRLARLLLCLVTAATGGCRSEGGEEKRPEPSRTPTEAPAAEQPADLHGLGGVEGVQASYDQSRQPARFIAALGITPGQRIADVGAGLGYFTQRLSEAVGPAGQVVATDINDEALKRLRARMSERKNVVVRKVEPDEPGLEPGAYDLILLSEVDHFLSDRVAYLTRLRLALTPNGRIAVTHLRAMRPPLVAAAQQAGYSIVSEYDGLPDHYLLFLQPASSR</sequence>
<evidence type="ECO:0000313" key="4">
    <source>
        <dbReference type="Proteomes" id="UP000002402"/>
    </source>
</evidence>
<feature type="compositionally biased region" description="Low complexity" evidence="1">
    <location>
        <begin position="67"/>
        <end position="77"/>
    </location>
</feature>
<evidence type="ECO:0000259" key="2">
    <source>
        <dbReference type="Pfam" id="PF08242"/>
    </source>
</evidence>
<dbReference type="HOGENOM" id="CLU_1093394_0_0_7"/>
<dbReference type="OrthoDB" id="9784101at2"/>
<dbReference type="STRING" id="246197.MXAN_0512"/>
<dbReference type="KEGG" id="mxa:MXAN_0512"/>
<feature type="region of interest" description="Disordered" evidence="1">
    <location>
        <begin position="1"/>
        <end position="25"/>
    </location>
</feature>
<dbReference type="InterPro" id="IPR029063">
    <property type="entry name" value="SAM-dependent_MTases_sf"/>
</dbReference>
<dbReference type="eggNOG" id="COG2519">
    <property type="taxonomic scope" value="Bacteria"/>
</dbReference>
<feature type="domain" description="Methyltransferase type 12" evidence="2">
    <location>
        <begin position="116"/>
        <end position="210"/>
    </location>
</feature>
<dbReference type="InterPro" id="IPR013217">
    <property type="entry name" value="Methyltransf_12"/>
</dbReference>